<dbReference type="Gene3D" id="3.40.30.10">
    <property type="entry name" value="Glutaredoxin"/>
    <property type="match status" value="1"/>
</dbReference>
<comment type="caution">
    <text evidence="5">The sequence shown here is derived from an EMBL/GenBank/DDBJ whole genome shotgun (WGS) entry which is preliminary data.</text>
</comment>
<keyword evidence="6" id="KW-1185">Reference proteome</keyword>
<gene>
    <name evidence="5" type="ORF">F3N42_07585</name>
</gene>
<dbReference type="InterPro" id="IPR036249">
    <property type="entry name" value="Thioredoxin-like_sf"/>
</dbReference>
<proteinExistence type="inferred from homology"/>
<dbReference type="PROSITE" id="PS51355">
    <property type="entry name" value="GLUTATHIONE_PEROXID_3"/>
    <property type="match status" value="1"/>
</dbReference>
<protein>
    <recommendedName>
        <fullName evidence="4">Glutathione peroxidase</fullName>
    </recommendedName>
</protein>
<keyword evidence="2 4" id="KW-0575">Peroxidase</keyword>
<dbReference type="GO" id="GO:0034599">
    <property type="term" value="P:cellular response to oxidative stress"/>
    <property type="evidence" value="ECO:0007669"/>
    <property type="project" value="TreeGrafter"/>
</dbReference>
<dbReference type="GO" id="GO:0004601">
    <property type="term" value="F:peroxidase activity"/>
    <property type="evidence" value="ECO:0007669"/>
    <property type="project" value="UniProtKB-KW"/>
</dbReference>
<dbReference type="SUPFAM" id="SSF52833">
    <property type="entry name" value="Thioredoxin-like"/>
    <property type="match status" value="1"/>
</dbReference>
<organism evidence="5 6">
    <name type="scientific">Marinihelvus fidelis</name>
    <dbReference type="NCBI Taxonomy" id="2613842"/>
    <lineage>
        <taxon>Bacteria</taxon>
        <taxon>Pseudomonadati</taxon>
        <taxon>Pseudomonadota</taxon>
        <taxon>Gammaproteobacteria</taxon>
        <taxon>Chromatiales</taxon>
        <taxon>Wenzhouxiangellaceae</taxon>
        <taxon>Marinihelvus</taxon>
    </lineage>
</organism>
<dbReference type="Pfam" id="PF00255">
    <property type="entry name" value="GSHPx"/>
    <property type="match status" value="1"/>
</dbReference>
<dbReference type="PRINTS" id="PR01011">
    <property type="entry name" value="GLUTPROXDASE"/>
</dbReference>
<dbReference type="Proteomes" id="UP000325372">
    <property type="component" value="Unassembled WGS sequence"/>
</dbReference>
<sequence length="162" mass="18976">MNVFEYVFQSIGGAPLRLQNWTGQPLLLVNTASESEFAPQYAQLQRIYDDYRESGLVIIGLPCDDFGHREPGSEEDIAKLTWEEYRVRFPLTRKISVMGYAAHPLFHALRETYGDDVTPRWNFYKYLFDRRGELIECWPSKVTPNDPLLTHQVERNLNSWVF</sequence>
<dbReference type="RefSeq" id="WP_150863813.1">
    <property type="nucleotide sequence ID" value="NZ_VYXP01000004.1"/>
</dbReference>
<comment type="similarity">
    <text evidence="1 4">Belongs to the glutathione peroxidase family.</text>
</comment>
<evidence type="ECO:0000256" key="4">
    <source>
        <dbReference type="RuleBase" id="RU000499"/>
    </source>
</evidence>
<reference evidence="5 6" key="1">
    <citation type="submission" date="2019-09" db="EMBL/GenBank/DDBJ databases">
        <title>Wenzhouxiangella sp. Genome sequencing and assembly.</title>
        <authorList>
            <person name="Zhang R."/>
        </authorList>
    </citation>
    <scope>NUCLEOTIDE SEQUENCE [LARGE SCALE GENOMIC DNA]</scope>
    <source>
        <strain evidence="5 6">W260</strain>
    </source>
</reference>
<dbReference type="PANTHER" id="PTHR11592">
    <property type="entry name" value="GLUTATHIONE PEROXIDASE"/>
    <property type="match status" value="1"/>
</dbReference>
<evidence type="ECO:0000313" key="6">
    <source>
        <dbReference type="Proteomes" id="UP000325372"/>
    </source>
</evidence>
<evidence type="ECO:0000256" key="1">
    <source>
        <dbReference type="ARBA" id="ARBA00006926"/>
    </source>
</evidence>
<dbReference type="CDD" id="cd00340">
    <property type="entry name" value="GSH_Peroxidase"/>
    <property type="match status" value="1"/>
</dbReference>
<dbReference type="PANTHER" id="PTHR11592:SF78">
    <property type="entry name" value="GLUTATHIONE PEROXIDASE"/>
    <property type="match status" value="1"/>
</dbReference>
<evidence type="ECO:0000256" key="2">
    <source>
        <dbReference type="ARBA" id="ARBA00022559"/>
    </source>
</evidence>
<dbReference type="EMBL" id="VYXP01000004">
    <property type="protein sequence ID" value="KAA9132023.1"/>
    <property type="molecule type" value="Genomic_DNA"/>
</dbReference>
<keyword evidence="3 4" id="KW-0560">Oxidoreductase</keyword>
<dbReference type="PIRSF" id="PIRSF000303">
    <property type="entry name" value="Glutathion_perox"/>
    <property type="match status" value="1"/>
</dbReference>
<name>A0A5N0TAD4_9GAMM</name>
<dbReference type="InterPro" id="IPR000889">
    <property type="entry name" value="Glutathione_peroxidase"/>
</dbReference>
<accession>A0A5N0TAD4</accession>
<evidence type="ECO:0000313" key="5">
    <source>
        <dbReference type="EMBL" id="KAA9132023.1"/>
    </source>
</evidence>
<dbReference type="AlphaFoldDB" id="A0A5N0TAD4"/>
<evidence type="ECO:0000256" key="3">
    <source>
        <dbReference type="ARBA" id="ARBA00023002"/>
    </source>
</evidence>